<dbReference type="Pfam" id="PF00179">
    <property type="entry name" value="UQ_con"/>
    <property type="match status" value="1"/>
</dbReference>
<dbReference type="Proteomes" id="UP000828390">
    <property type="component" value="Unassembled WGS sequence"/>
</dbReference>
<dbReference type="InterPro" id="IPR000608">
    <property type="entry name" value="UBC"/>
</dbReference>
<dbReference type="SMART" id="SM00212">
    <property type="entry name" value="UBCc"/>
    <property type="match status" value="1"/>
</dbReference>
<reference evidence="3" key="1">
    <citation type="journal article" date="2019" name="bioRxiv">
        <title>The Genome of the Zebra Mussel, Dreissena polymorpha: A Resource for Invasive Species Research.</title>
        <authorList>
            <person name="McCartney M.A."/>
            <person name="Auch B."/>
            <person name="Kono T."/>
            <person name="Mallez S."/>
            <person name="Zhang Y."/>
            <person name="Obille A."/>
            <person name="Becker A."/>
            <person name="Abrahante J.E."/>
            <person name="Garbe J."/>
            <person name="Badalamenti J.P."/>
            <person name="Herman A."/>
            <person name="Mangelson H."/>
            <person name="Liachko I."/>
            <person name="Sullivan S."/>
            <person name="Sone E.D."/>
            <person name="Koren S."/>
            <person name="Silverstein K.A.T."/>
            <person name="Beckman K.B."/>
            <person name="Gohl D.M."/>
        </authorList>
    </citation>
    <scope>NUCLEOTIDE SEQUENCE</scope>
    <source>
        <strain evidence="3">Duluth1</strain>
        <tissue evidence="3">Whole animal</tissue>
    </source>
</reference>
<comment type="caution">
    <text evidence="3">The sequence shown here is derived from an EMBL/GenBank/DDBJ whole genome shotgun (WGS) entry which is preliminary data.</text>
</comment>
<reference evidence="3" key="2">
    <citation type="submission" date="2020-11" db="EMBL/GenBank/DDBJ databases">
        <authorList>
            <person name="McCartney M.A."/>
            <person name="Auch B."/>
            <person name="Kono T."/>
            <person name="Mallez S."/>
            <person name="Becker A."/>
            <person name="Gohl D.M."/>
            <person name="Silverstein K.A.T."/>
            <person name="Koren S."/>
            <person name="Bechman K.B."/>
            <person name="Herman A."/>
            <person name="Abrahante J.E."/>
            <person name="Garbe J."/>
        </authorList>
    </citation>
    <scope>NUCLEOTIDE SEQUENCE</scope>
    <source>
        <strain evidence="3">Duluth1</strain>
        <tissue evidence="3">Whole animal</tissue>
    </source>
</reference>
<dbReference type="SUPFAM" id="SSF54495">
    <property type="entry name" value="UBC-like"/>
    <property type="match status" value="1"/>
</dbReference>
<feature type="region of interest" description="Disordered" evidence="1">
    <location>
        <begin position="268"/>
        <end position="287"/>
    </location>
</feature>
<dbReference type="InterPro" id="IPR016135">
    <property type="entry name" value="UBQ-conjugating_enzyme/RWD"/>
</dbReference>
<dbReference type="PANTHER" id="PTHR24068">
    <property type="entry name" value="UBIQUITIN-CONJUGATING ENZYME E2"/>
    <property type="match status" value="1"/>
</dbReference>
<evidence type="ECO:0000259" key="2">
    <source>
        <dbReference type="PROSITE" id="PS50127"/>
    </source>
</evidence>
<dbReference type="EMBL" id="JAIWYP010000002">
    <property type="protein sequence ID" value="KAH3873906.1"/>
    <property type="molecule type" value="Genomic_DNA"/>
</dbReference>
<evidence type="ECO:0000256" key="1">
    <source>
        <dbReference type="SAM" id="MobiDB-lite"/>
    </source>
</evidence>
<evidence type="ECO:0000313" key="3">
    <source>
        <dbReference type="EMBL" id="KAH3873906.1"/>
    </source>
</evidence>
<evidence type="ECO:0000313" key="4">
    <source>
        <dbReference type="Proteomes" id="UP000828390"/>
    </source>
</evidence>
<dbReference type="Gene3D" id="3.10.110.10">
    <property type="entry name" value="Ubiquitin Conjugating Enzyme"/>
    <property type="match status" value="1"/>
</dbReference>
<protein>
    <recommendedName>
        <fullName evidence="2">UBC core domain-containing protein</fullName>
    </recommendedName>
</protein>
<accession>A0A9D4MCU1</accession>
<sequence>MTSTKEIHRLIKTLDKLTDGQAKIKEINWDAGDTSKFILVVCPNSGLYKGGIFEFDISLADDYPNSAPTVSCLTDIYHPNIDTSYGSRHDNVCLNVLENRPFTIGLQALVLALIYLLNNPNLNDPLNPYFDAFGDYDEFARNVSRYMRGDDVEGVNFEKKFYVAAGITVYVTPPINEEHNYEAVDKIENGVADCIELYEDAVLVNDNGIILISIGDEMMLVNEMSRCEMCVRNTVNDVDDIACADVELFISKPEEIGCVDTLVPEDIRDENDDLSPPNEPVYGFMTGPIPRNRMDRNNRFTKYCRKYIGLVVFATERIIQTVQRFLILSENL</sequence>
<dbReference type="AlphaFoldDB" id="A0A9D4MCU1"/>
<organism evidence="3 4">
    <name type="scientific">Dreissena polymorpha</name>
    <name type="common">Zebra mussel</name>
    <name type="synonym">Mytilus polymorpha</name>
    <dbReference type="NCBI Taxonomy" id="45954"/>
    <lineage>
        <taxon>Eukaryota</taxon>
        <taxon>Metazoa</taxon>
        <taxon>Spiralia</taxon>
        <taxon>Lophotrochozoa</taxon>
        <taxon>Mollusca</taxon>
        <taxon>Bivalvia</taxon>
        <taxon>Autobranchia</taxon>
        <taxon>Heteroconchia</taxon>
        <taxon>Euheterodonta</taxon>
        <taxon>Imparidentia</taxon>
        <taxon>Neoheterodontei</taxon>
        <taxon>Myida</taxon>
        <taxon>Dreissenoidea</taxon>
        <taxon>Dreissenidae</taxon>
        <taxon>Dreissena</taxon>
    </lineage>
</organism>
<dbReference type="CDD" id="cd23794">
    <property type="entry name" value="UBCc_UBE2F_UBE2M"/>
    <property type="match status" value="1"/>
</dbReference>
<proteinExistence type="predicted"/>
<dbReference type="PROSITE" id="PS50127">
    <property type="entry name" value="UBC_2"/>
    <property type="match status" value="1"/>
</dbReference>
<feature type="domain" description="UBC core" evidence="2">
    <location>
        <begin position="2"/>
        <end position="152"/>
    </location>
</feature>
<gene>
    <name evidence="3" type="ORF">DPMN_037147</name>
</gene>
<keyword evidence="4" id="KW-1185">Reference proteome</keyword>
<name>A0A9D4MCU1_DREPO</name>